<organism evidence="12 13">
    <name type="scientific">Propithecus coquereli</name>
    <name type="common">Coquerel's sifaka</name>
    <name type="synonym">Propithecus verreauxi coquereli</name>
    <dbReference type="NCBI Taxonomy" id="379532"/>
    <lineage>
        <taxon>Eukaryota</taxon>
        <taxon>Metazoa</taxon>
        <taxon>Chordata</taxon>
        <taxon>Craniata</taxon>
        <taxon>Vertebrata</taxon>
        <taxon>Euteleostomi</taxon>
        <taxon>Mammalia</taxon>
        <taxon>Eutheria</taxon>
        <taxon>Euarchontoglires</taxon>
        <taxon>Primates</taxon>
        <taxon>Strepsirrhini</taxon>
        <taxon>Lemuriformes</taxon>
        <taxon>Indriidae</taxon>
        <taxon>Propithecus</taxon>
    </lineage>
</organism>
<dbReference type="Pfam" id="PF00323">
    <property type="entry name" value="Defensin_1"/>
    <property type="match status" value="1"/>
</dbReference>
<dbReference type="GeneID" id="105811621"/>
<keyword evidence="5" id="KW-0295">Fungicide</keyword>
<evidence type="ECO:0000313" key="13">
    <source>
        <dbReference type="Proteomes" id="UP000233160"/>
    </source>
</evidence>
<dbReference type="GO" id="GO:0061844">
    <property type="term" value="P:antimicrobial humoral immune response mediated by antimicrobial peptide"/>
    <property type="evidence" value="ECO:0007669"/>
    <property type="project" value="TreeGrafter"/>
</dbReference>
<reference evidence="12" key="2">
    <citation type="submission" date="2025-09" db="UniProtKB">
        <authorList>
            <consortium name="Ensembl"/>
        </authorList>
    </citation>
    <scope>IDENTIFICATION</scope>
</reference>
<dbReference type="PROSITE" id="PS00269">
    <property type="entry name" value="DEFENSIN"/>
    <property type="match status" value="1"/>
</dbReference>
<name>A0A2K6FXW4_PROCO</name>
<dbReference type="GO" id="GO:0031640">
    <property type="term" value="P:killing of cells of another organism"/>
    <property type="evidence" value="ECO:0007669"/>
    <property type="project" value="UniProtKB-KW"/>
</dbReference>
<keyword evidence="7" id="KW-0211">Defensin</keyword>
<evidence type="ECO:0000256" key="8">
    <source>
        <dbReference type="ARBA" id="ARBA00023022"/>
    </source>
</evidence>
<evidence type="ECO:0000256" key="9">
    <source>
        <dbReference type="ARBA" id="ARBA00023157"/>
    </source>
</evidence>
<reference evidence="12" key="1">
    <citation type="submission" date="2025-08" db="UniProtKB">
        <authorList>
            <consortium name="Ensembl"/>
        </authorList>
    </citation>
    <scope>IDENTIFICATION</scope>
</reference>
<dbReference type="GO" id="GO:0050832">
    <property type="term" value="P:defense response to fungus"/>
    <property type="evidence" value="ECO:0007669"/>
    <property type="project" value="UniProtKB-KW"/>
</dbReference>
<keyword evidence="9" id="KW-1015">Disulfide bond</keyword>
<dbReference type="InterPro" id="IPR006081">
    <property type="entry name" value="Alpha-defensin_C"/>
</dbReference>
<accession>A0A2K6FXW4</accession>
<dbReference type="InterPro" id="IPR002366">
    <property type="entry name" value="Alpha-defensin_N"/>
</dbReference>
<dbReference type="GO" id="GO:0051673">
    <property type="term" value="P:disruption of plasma membrane integrity in another organism"/>
    <property type="evidence" value="ECO:0007669"/>
    <property type="project" value="TreeGrafter"/>
</dbReference>
<dbReference type="Ensembl" id="ENSPCOT00000029473.1">
    <property type="protein sequence ID" value="ENSPCOP00000018828.1"/>
    <property type="gene ID" value="ENSPCOG00000021326.1"/>
</dbReference>
<dbReference type="AlphaFoldDB" id="A0A2K6FXW4"/>
<comment type="similarity">
    <text evidence="2">Belongs to the alpha-defensin family.</text>
</comment>
<dbReference type="GO" id="GO:0050829">
    <property type="term" value="P:defense response to Gram-negative bacterium"/>
    <property type="evidence" value="ECO:0007669"/>
    <property type="project" value="TreeGrafter"/>
</dbReference>
<dbReference type="GO" id="GO:0019731">
    <property type="term" value="P:antibacterial humoral response"/>
    <property type="evidence" value="ECO:0007669"/>
    <property type="project" value="TreeGrafter"/>
</dbReference>
<dbReference type="SMART" id="SM01418">
    <property type="entry name" value="Defensin_propep"/>
    <property type="match status" value="1"/>
</dbReference>
<keyword evidence="4" id="KW-0929">Antimicrobial</keyword>
<evidence type="ECO:0000256" key="2">
    <source>
        <dbReference type="ARBA" id="ARBA00006519"/>
    </source>
</evidence>
<dbReference type="STRING" id="379532.ENSPCOP00000018828"/>
<evidence type="ECO:0000259" key="11">
    <source>
        <dbReference type="PROSITE" id="PS00269"/>
    </source>
</evidence>
<dbReference type="GO" id="GO:0005615">
    <property type="term" value="C:extracellular space"/>
    <property type="evidence" value="ECO:0007669"/>
    <property type="project" value="InterPro"/>
</dbReference>
<dbReference type="GO" id="GO:0002227">
    <property type="term" value="P:innate immune response in mucosa"/>
    <property type="evidence" value="ECO:0007669"/>
    <property type="project" value="TreeGrafter"/>
</dbReference>
<keyword evidence="3" id="KW-0964">Secreted</keyword>
<feature type="domain" description="Mammalian defensins" evidence="11">
    <location>
        <begin position="65"/>
        <end position="93"/>
    </location>
</feature>
<protein>
    <recommendedName>
        <fullName evidence="11">Mammalian defensins domain-containing protein</fullName>
    </recommendedName>
</protein>
<dbReference type="KEGG" id="pcoq:105811621"/>
<dbReference type="PIRSF" id="PIRSF001875">
    <property type="entry name" value="Alpha-defensin"/>
    <property type="match status" value="1"/>
</dbReference>
<dbReference type="Proteomes" id="UP000233160">
    <property type="component" value="Unassembled WGS sequence"/>
</dbReference>
<dbReference type="RefSeq" id="XP_012501326.1">
    <property type="nucleotide sequence ID" value="XM_012645872.1"/>
</dbReference>
<evidence type="ECO:0000256" key="10">
    <source>
        <dbReference type="SAM" id="SignalP"/>
    </source>
</evidence>
<feature type="chain" id="PRO_5014341409" description="Mammalian defensins domain-containing protein" evidence="10">
    <location>
        <begin position="20"/>
        <end position="94"/>
    </location>
</feature>
<proteinExistence type="inferred from homology"/>
<dbReference type="SMART" id="SM00048">
    <property type="entry name" value="DEFSN"/>
    <property type="match status" value="1"/>
</dbReference>
<evidence type="ECO:0000256" key="4">
    <source>
        <dbReference type="ARBA" id="ARBA00022529"/>
    </source>
</evidence>
<keyword evidence="13" id="KW-1185">Reference proteome</keyword>
<evidence type="ECO:0000256" key="5">
    <source>
        <dbReference type="ARBA" id="ARBA00022577"/>
    </source>
</evidence>
<dbReference type="GO" id="GO:0071222">
    <property type="term" value="P:cellular response to lipopolysaccharide"/>
    <property type="evidence" value="ECO:0007669"/>
    <property type="project" value="TreeGrafter"/>
</dbReference>
<dbReference type="PANTHER" id="PTHR11876:SF28">
    <property type="entry name" value="ALPHA-DEFENSIN 1"/>
    <property type="match status" value="1"/>
</dbReference>
<dbReference type="SUPFAM" id="SSF57392">
    <property type="entry name" value="Defensin-like"/>
    <property type="match status" value="1"/>
</dbReference>
<feature type="signal peptide" evidence="10">
    <location>
        <begin position="1"/>
        <end position="19"/>
    </location>
</feature>
<dbReference type="OMA" id="LRKNMAC"/>
<evidence type="ECO:0000313" key="12">
    <source>
        <dbReference type="Ensembl" id="ENSPCOP00000018828.1"/>
    </source>
</evidence>
<dbReference type="GeneTree" id="ENSGT00940000153268"/>
<dbReference type="Pfam" id="PF00879">
    <property type="entry name" value="Defensin_propep"/>
    <property type="match status" value="1"/>
</dbReference>
<evidence type="ECO:0000256" key="1">
    <source>
        <dbReference type="ARBA" id="ARBA00004613"/>
    </source>
</evidence>
<keyword evidence="6 10" id="KW-0732">Signal</keyword>
<dbReference type="GO" id="GO:0050830">
    <property type="term" value="P:defense response to Gram-positive bacterium"/>
    <property type="evidence" value="ECO:0007669"/>
    <property type="project" value="TreeGrafter"/>
</dbReference>
<keyword evidence="8" id="KW-0044">Antibiotic</keyword>
<evidence type="ECO:0000256" key="6">
    <source>
        <dbReference type="ARBA" id="ARBA00022729"/>
    </source>
</evidence>
<sequence>MRTLALLAALLLVTLQAQAGPLQERDEEIPPQELPWAEDPDVAITIAGDKSSGVPFAGSTRGFVCYCRRPACRFPDRVYGYCLYRGVRYAFCCS</sequence>
<evidence type="ECO:0000256" key="3">
    <source>
        <dbReference type="ARBA" id="ARBA00022525"/>
    </source>
</evidence>
<dbReference type="OrthoDB" id="9837636at2759"/>
<dbReference type="InterPro" id="IPR016327">
    <property type="entry name" value="Alpha-defensin"/>
</dbReference>
<comment type="subcellular location">
    <subcellularLocation>
        <location evidence="1">Secreted</location>
    </subcellularLocation>
</comment>
<dbReference type="InterPro" id="IPR006080">
    <property type="entry name" value="Beta/alpha-defensin_C"/>
</dbReference>
<dbReference type="PANTHER" id="PTHR11876">
    <property type="entry name" value="ALPHA-DEFENSIN 1"/>
    <property type="match status" value="1"/>
</dbReference>
<dbReference type="GO" id="GO:0031012">
    <property type="term" value="C:extracellular matrix"/>
    <property type="evidence" value="ECO:0007669"/>
    <property type="project" value="TreeGrafter"/>
</dbReference>
<evidence type="ECO:0000256" key="7">
    <source>
        <dbReference type="ARBA" id="ARBA00022940"/>
    </source>
</evidence>